<name>A0A6J6PLH1_9ZZZZ</name>
<gene>
    <name evidence="1" type="ORF">UFOPK2625_00435</name>
    <name evidence="2" type="ORF">UFOPK3425_00574</name>
</gene>
<evidence type="ECO:0000313" key="1">
    <source>
        <dbReference type="EMBL" id="CAB4699439.1"/>
    </source>
</evidence>
<protein>
    <submittedName>
        <fullName evidence="1">Unannotated protein</fullName>
    </submittedName>
</protein>
<reference evidence="1" key="1">
    <citation type="submission" date="2020-05" db="EMBL/GenBank/DDBJ databases">
        <authorList>
            <person name="Chiriac C."/>
            <person name="Salcher M."/>
            <person name="Ghai R."/>
            <person name="Kavagutti S V."/>
        </authorList>
    </citation>
    <scope>NUCLEOTIDE SEQUENCE</scope>
</reference>
<dbReference type="AlphaFoldDB" id="A0A6J6PLH1"/>
<organism evidence="1">
    <name type="scientific">freshwater metagenome</name>
    <dbReference type="NCBI Taxonomy" id="449393"/>
    <lineage>
        <taxon>unclassified sequences</taxon>
        <taxon>metagenomes</taxon>
        <taxon>ecological metagenomes</taxon>
    </lineage>
</organism>
<accession>A0A6J6PLH1</accession>
<proteinExistence type="predicted"/>
<evidence type="ECO:0000313" key="2">
    <source>
        <dbReference type="EMBL" id="CAB4869794.1"/>
    </source>
</evidence>
<sequence length="93" mass="10050">MNEQVVAEFSLELDRVVDRLRTMPITKLKEAAKLTRPVLSGLAEMAGQSRPVPEIAERALGDQCAVLGQELIDSGQPCAAAAVLLRELRIALP</sequence>
<dbReference type="EMBL" id="CAEZXZ010000046">
    <property type="protein sequence ID" value="CAB4699439.1"/>
    <property type="molecule type" value="Genomic_DNA"/>
</dbReference>
<dbReference type="EMBL" id="CAFBLV010000090">
    <property type="protein sequence ID" value="CAB4869794.1"/>
    <property type="molecule type" value="Genomic_DNA"/>
</dbReference>